<evidence type="ECO:0000313" key="3">
    <source>
        <dbReference type="EMBL" id="POY71326.1"/>
    </source>
</evidence>
<proteinExistence type="predicted"/>
<dbReference type="OrthoDB" id="10553409at2759"/>
<evidence type="ECO:0000256" key="1">
    <source>
        <dbReference type="SAM" id="MobiDB-lite"/>
    </source>
</evidence>
<dbReference type="Proteomes" id="UP000237144">
    <property type="component" value="Unassembled WGS sequence"/>
</dbReference>
<gene>
    <name evidence="3" type="ORF">BMF94_5638</name>
</gene>
<name>A0A2S5B3J7_9BASI</name>
<comment type="caution">
    <text evidence="3">The sequence shown here is derived from an EMBL/GenBank/DDBJ whole genome shotgun (WGS) entry which is preliminary data.</text>
</comment>
<feature type="region of interest" description="Disordered" evidence="1">
    <location>
        <begin position="1"/>
        <end position="23"/>
    </location>
</feature>
<accession>A0A2S5B3J7</accession>
<dbReference type="EMBL" id="PJQD01000085">
    <property type="protein sequence ID" value="POY71326.1"/>
    <property type="molecule type" value="Genomic_DNA"/>
</dbReference>
<evidence type="ECO:0000256" key="2">
    <source>
        <dbReference type="SAM" id="Phobius"/>
    </source>
</evidence>
<keyword evidence="4" id="KW-1185">Reference proteome</keyword>
<dbReference type="AlphaFoldDB" id="A0A2S5B3J7"/>
<feature type="transmembrane region" description="Helical" evidence="2">
    <location>
        <begin position="84"/>
        <end position="107"/>
    </location>
</feature>
<sequence>MSGRPERTASRARSSDGGTSSEDLTEYELPLLPDLTATRSPTERFRRVDTALAFLGTGCLGVGSALLIAFYVTGPPRFNDLASTTTVVLLLTLVAGLASSLPSWYMCTEVARRQSRFADAGWQASSCVDAPWQKTESGRCAATRTGSENCFAARTRMSCRPWRSKLHS</sequence>
<organism evidence="3 4">
    <name type="scientific">Rhodotorula taiwanensis</name>
    <dbReference type="NCBI Taxonomy" id="741276"/>
    <lineage>
        <taxon>Eukaryota</taxon>
        <taxon>Fungi</taxon>
        <taxon>Dikarya</taxon>
        <taxon>Basidiomycota</taxon>
        <taxon>Pucciniomycotina</taxon>
        <taxon>Microbotryomycetes</taxon>
        <taxon>Sporidiobolales</taxon>
        <taxon>Sporidiobolaceae</taxon>
        <taxon>Rhodotorula</taxon>
    </lineage>
</organism>
<protein>
    <submittedName>
        <fullName evidence="3">Uncharacterized protein</fullName>
    </submittedName>
</protein>
<keyword evidence="2" id="KW-0472">Membrane</keyword>
<keyword evidence="2" id="KW-0812">Transmembrane</keyword>
<keyword evidence="2" id="KW-1133">Transmembrane helix</keyword>
<reference evidence="3 4" key="1">
    <citation type="journal article" date="2018" name="Front. Microbiol.">
        <title>Prospects for Fungal Bioremediation of Acidic Radioactive Waste Sites: Characterization and Genome Sequence of Rhodotorula taiwanensis MD1149.</title>
        <authorList>
            <person name="Tkavc R."/>
            <person name="Matrosova V.Y."/>
            <person name="Grichenko O.E."/>
            <person name="Gostincar C."/>
            <person name="Volpe R.P."/>
            <person name="Klimenkova P."/>
            <person name="Gaidamakova E.K."/>
            <person name="Zhou C.E."/>
            <person name="Stewart B.J."/>
            <person name="Lyman M.G."/>
            <person name="Malfatti S.A."/>
            <person name="Rubinfeld B."/>
            <person name="Courtot M."/>
            <person name="Singh J."/>
            <person name="Dalgard C.L."/>
            <person name="Hamilton T."/>
            <person name="Frey K.G."/>
            <person name="Gunde-Cimerman N."/>
            <person name="Dugan L."/>
            <person name="Daly M.J."/>
        </authorList>
    </citation>
    <scope>NUCLEOTIDE SEQUENCE [LARGE SCALE GENOMIC DNA]</scope>
    <source>
        <strain evidence="3 4">MD1149</strain>
    </source>
</reference>
<feature type="transmembrane region" description="Helical" evidence="2">
    <location>
        <begin position="51"/>
        <end position="72"/>
    </location>
</feature>
<evidence type="ECO:0000313" key="4">
    <source>
        <dbReference type="Proteomes" id="UP000237144"/>
    </source>
</evidence>